<dbReference type="EMBL" id="JAPEUY010000011">
    <property type="protein sequence ID" value="KAJ4368218.1"/>
    <property type="molecule type" value="Genomic_DNA"/>
</dbReference>
<dbReference type="OrthoDB" id="5226159at2759"/>
<evidence type="ECO:0000313" key="3">
    <source>
        <dbReference type="Proteomes" id="UP001140560"/>
    </source>
</evidence>
<keyword evidence="3" id="KW-1185">Reference proteome</keyword>
<feature type="compositionally biased region" description="Basic and acidic residues" evidence="1">
    <location>
        <begin position="267"/>
        <end position="277"/>
    </location>
</feature>
<reference evidence="2" key="1">
    <citation type="submission" date="2022-10" db="EMBL/GenBank/DDBJ databases">
        <title>Tapping the CABI collections for fungal endophytes: first genome assemblies for Collariella, Neodidymelliopsis, Ascochyta clinopodiicola, Didymella pomorum, Didymosphaeria variabile, Neocosmospora piperis and Neocucurbitaria cava.</title>
        <authorList>
            <person name="Hill R."/>
        </authorList>
    </citation>
    <scope>NUCLEOTIDE SEQUENCE</scope>
    <source>
        <strain evidence="2">IMI 356814</strain>
    </source>
</reference>
<name>A0A9W8Y5N7_9PLEO</name>
<sequence length="277" mass="30659">MAFKDIIMKIRRAVLCCSKREHKLSLDIVRTSLLMLATRPPRISANDYKGHPTDVRRVDISDALPGLTDAERKYIREKASSDAIHLLGLQSHPPSHPPTGPPSPTESHSPSIAPTSILSSREPSVALLNAASKDLPSSLPTPPRRQHNENSPPAARMKSMWDSTRRLSNSSSSHDGLYEKLSQIKSSDENDRNESFTTLHLDFTFEDKKDPSKSPETLSLTEGFEMQDTMGGHSQVTTPNKKDKIIQRAIKATELSDSSDSEGDVFVSRESKPLVRV</sequence>
<dbReference type="Proteomes" id="UP001140560">
    <property type="component" value="Unassembled WGS sequence"/>
</dbReference>
<dbReference type="AlphaFoldDB" id="A0A9W8Y5N7"/>
<protein>
    <submittedName>
        <fullName evidence="2">Uncharacterized protein</fullName>
    </submittedName>
</protein>
<evidence type="ECO:0000313" key="2">
    <source>
        <dbReference type="EMBL" id="KAJ4368218.1"/>
    </source>
</evidence>
<feature type="region of interest" description="Disordered" evidence="1">
    <location>
        <begin position="133"/>
        <end position="176"/>
    </location>
</feature>
<proteinExistence type="predicted"/>
<gene>
    <name evidence="2" type="ORF">N0V83_006574</name>
</gene>
<comment type="caution">
    <text evidence="2">The sequence shown here is derived from an EMBL/GenBank/DDBJ whole genome shotgun (WGS) entry which is preliminary data.</text>
</comment>
<accession>A0A9W8Y5N7</accession>
<feature type="compositionally biased region" description="Pro residues" evidence="1">
    <location>
        <begin position="94"/>
        <end position="104"/>
    </location>
</feature>
<organism evidence="2 3">
    <name type="scientific">Neocucurbitaria cava</name>
    <dbReference type="NCBI Taxonomy" id="798079"/>
    <lineage>
        <taxon>Eukaryota</taxon>
        <taxon>Fungi</taxon>
        <taxon>Dikarya</taxon>
        <taxon>Ascomycota</taxon>
        <taxon>Pezizomycotina</taxon>
        <taxon>Dothideomycetes</taxon>
        <taxon>Pleosporomycetidae</taxon>
        <taxon>Pleosporales</taxon>
        <taxon>Pleosporineae</taxon>
        <taxon>Cucurbitariaceae</taxon>
        <taxon>Neocucurbitaria</taxon>
    </lineage>
</organism>
<feature type="region of interest" description="Disordered" evidence="1">
    <location>
        <begin position="88"/>
        <end position="116"/>
    </location>
</feature>
<feature type="region of interest" description="Disordered" evidence="1">
    <location>
        <begin position="254"/>
        <end position="277"/>
    </location>
</feature>
<evidence type="ECO:0000256" key="1">
    <source>
        <dbReference type="SAM" id="MobiDB-lite"/>
    </source>
</evidence>